<evidence type="ECO:0000256" key="1">
    <source>
        <dbReference type="SAM" id="MobiDB-lite"/>
    </source>
</evidence>
<feature type="region of interest" description="Disordered" evidence="1">
    <location>
        <begin position="1"/>
        <end position="30"/>
    </location>
</feature>
<gene>
    <name evidence="2" type="ORF">GH714_027042</name>
</gene>
<feature type="compositionally biased region" description="Polar residues" evidence="1">
    <location>
        <begin position="1"/>
        <end position="23"/>
    </location>
</feature>
<dbReference type="Proteomes" id="UP000467840">
    <property type="component" value="Chromosome 14"/>
</dbReference>
<comment type="caution">
    <text evidence="2">The sequence shown here is derived from an EMBL/GenBank/DDBJ whole genome shotgun (WGS) entry which is preliminary data.</text>
</comment>
<dbReference type="AlphaFoldDB" id="A0A6A6MHM3"/>
<reference evidence="2 3" key="1">
    <citation type="journal article" date="2020" name="Mol. Plant">
        <title>The Chromosome-Based Rubber Tree Genome Provides New Insights into Spurge Genome Evolution and Rubber Biosynthesis.</title>
        <authorList>
            <person name="Liu J."/>
            <person name="Shi C."/>
            <person name="Shi C.C."/>
            <person name="Li W."/>
            <person name="Zhang Q.J."/>
            <person name="Zhang Y."/>
            <person name="Li K."/>
            <person name="Lu H.F."/>
            <person name="Shi C."/>
            <person name="Zhu S.T."/>
            <person name="Xiao Z.Y."/>
            <person name="Nan H."/>
            <person name="Yue Y."/>
            <person name="Zhu X.G."/>
            <person name="Wu Y."/>
            <person name="Hong X.N."/>
            <person name="Fan G.Y."/>
            <person name="Tong Y."/>
            <person name="Zhang D."/>
            <person name="Mao C.L."/>
            <person name="Liu Y.L."/>
            <person name="Hao S.J."/>
            <person name="Liu W.Q."/>
            <person name="Lv M.Q."/>
            <person name="Zhang H.B."/>
            <person name="Liu Y."/>
            <person name="Hu-Tang G.R."/>
            <person name="Wang J.P."/>
            <person name="Wang J.H."/>
            <person name="Sun Y.H."/>
            <person name="Ni S.B."/>
            <person name="Chen W.B."/>
            <person name="Zhang X.C."/>
            <person name="Jiao Y.N."/>
            <person name="Eichler E.E."/>
            <person name="Li G.H."/>
            <person name="Liu X."/>
            <person name="Gao L.Z."/>
        </authorList>
    </citation>
    <scope>NUCLEOTIDE SEQUENCE [LARGE SCALE GENOMIC DNA]</scope>
    <source>
        <strain evidence="3">cv. GT1</strain>
        <tissue evidence="2">Leaf</tissue>
    </source>
</reference>
<organism evidence="2 3">
    <name type="scientific">Hevea brasiliensis</name>
    <name type="common">Para rubber tree</name>
    <name type="synonym">Siphonia brasiliensis</name>
    <dbReference type="NCBI Taxonomy" id="3981"/>
    <lineage>
        <taxon>Eukaryota</taxon>
        <taxon>Viridiplantae</taxon>
        <taxon>Streptophyta</taxon>
        <taxon>Embryophyta</taxon>
        <taxon>Tracheophyta</taxon>
        <taxon>Spermatophyta</taxon>
        <taxon>Magnoliopsida</taxon>
        <taxon>eudicotyledons</taxon>
        <taxon>Gunneridae</taxon>
        <taxon>Pentapetalae</taxon>
        <taxon>rosids</taxon>
        <taxon>fabids</taxon>
        <taxon>Malpighiales</taxon>
        <taxon>Euphorbiaceae</taxon>
        <taxon>Crotonoideae</taxon>
        <taxon>Micrandreae</taxon>
        <taxon>Hevea</taxon>
    </lineage>
</organism>
<evidence type="ECO:0000313" key="3">
    <source>
        <dbReference type="Proteomes" id="UP000467840"/>
    </source>
</evidence>
<protein>
    <submittedName>
        <fullName evidence="2">Uncharacterized protein</fullName>
    </submittedName>
</protein>
<accession>A0A6A6MHM3</accession>
<dbReference type="EMBL" id="JAAGAX010000006">
    <property type="protein sequence ID" value="KAF2311863.1"/>
    <property type="molecule type" value="Genomic_DNA"/>
</dbReference>
<keyword evidence="3" id="KW-1185">Reference proteome</keyword>
<name>A0A6A6MHM3_HEVBR</name>
<proteinExistence type="predicted"/>
<sequence>MPPHSQQASVLPPQSQQHTSTGLGNTGGENDYAFNNLMINASTLGSISDNQQELGERDLGELLYGSTCATPYQLQGREETMNPKFGGNVNPVDDYYPSFEKASLLDINHCQLPG</sequence>
<evidence type="ECO:0000313" key="2">
    <source>
        <dbReference type="EMBL" id="KAF2311863.1"/>
    </source>
</evidence>